<evidence type="ECO:0000313" key="6">
    <source>
        <dbReference type="EMBL" id="KAK5085069.1"/>
    </source>
</evidence>
<comment type="caution">
    <text evidence="6">The sequence shown here is derived from an EMBL/GenBank/DDBJ whole genome shotgun (WGS) entry which is preliminary data.</text>
</comment>
<dbReference type="InterPro" id="IPR008978">
    <property type="entry name" value="HSP20-like_chaperone"/>
</dbReference>
<feature type="compositionally biased region" description="Pro residues" evidence="4">
    <location>
        <begin position="1"/>
        <end position="13"/>
    </location>
</feature>
<evidence type="ECO:0000313" key="7">
    <source>
        <dbReference type="Proteomes" id="UP001345013"/>
    </source>
</evidence>
<evidence type="ECO:0000256" key="2">
    <source>
        <dbReference type="PROSITE-ProRule" id="PRU00285"/>
    </source>
</evidence>
<accession>A0ABR0K3Q1</accession>
<feature type="compositionally biased region" description="Basic and acidic residues" evidence="4">
    <location>
        <begin position="135"/>
        <end position="146"/>
    </location>
</feature>
<organism evidence="6 7">
    <name type="scientific">Lithohypha guttulata</name>
    <dbReference type="NCBI Taxonomy" id="1690604"/>
    <lineage>
        <taxon>Eukaryota</taxon>
        <taxon>Fungi</taxon>
        <taxon>Dikarya</taxon>
        <taxon>Ascomycota</taxon>
        <taxon>Pezizomycotina</taxon>
        <taxon>Eurotiomycetes</taxon>
        <taxon>Chaetothyriomycetidae</taxon>
        <taxon>Chaetothyriales</taxon>
        <taxon>Trichomeriaceae</taxon>
        <taxon>Lithohypha</taxon>
    </lineage>
</organism>
<dbReference type="PANTHER" id="PTHR11527">
    <property type="entry name" value="HEAT-SHOCK PROTEIN 20 FAMILY MEMBER"/>
    <property type="match status" value="1"/>
</dbReference>
<sequence>MPPVHYLNPPPNPFWDFVAGLEDHPFFAGPPPPPRHRGPPSSPPRTSPATAAPESAPQPEISEKARGKQATVEDPPEIDPSTVKPEIKNFMQQDMPYQGRGRFANTFGSEAEPKAADAKREVREVPFRGRGRFARALEDDNTEGRHDRRGHPCRGRRGRGGWGGPPPFMIGHPFFARPPWAPHDATPPEGPEHRGPPGPPPHHSHPHGPPSHVRGPHGPHHRTSPPRGPRPDFNLGDFLNKLGDRLGVDLSTAAEGLGLTSDRFTAARTSQEVNFEPRADIFENKDLYTIHLSLPGAKKSDLGVDYDGENSVLRVTGVVHRPDVDEQMLKELVVDGRKRETGVFEKAIRLGTKRDPANIDVAGISAKMSDGVLVIRIPKVEKVHEKREVPITADPLTDGQADYEDEYSEKPVLFDAEEQASVAPSEVADVPMREEINLIDMKENDTRPEPKEKEIASSEPRKPETKHQDAEQEGKAKSNTQEESLPAYSAEADQDEDDWEKFSDASGEGEYIKINVD</sequence>
<evidence type="ECO:0000259" key="5">
    <source>
        <dbReference type="PROSITE" id="PS01031"/>
    </source>
</evidence>
<dbReference type="Pfam" id="PF00011">
    <property type="entry name" value="HSP20"/>
    <property type="match status" value="1"/>
</dbReference>
<dbReference type="CDD" id="cd06464">
    <property type="entry name" value="ACD_sHsps-like"/>
    <property type="match status" value="1"/>
</dbReference>
<feature type="compositionally biased region" description="Basic and acidic residues" evidence="4">
    <location>
        <begin position="111"/>
        <end position="127"/>
    </location>
</feature>
<dbReference type="InterPro" id="IPR002068">
    <property type="entry name" value="A-crystallin/Hsp20_dom"/>
</dbReference>
<feature type="compositionally biased region" description="Basic residues" evidence="4">
    <location>
        <begin position="214"/>
        <end position="224"/>
    </location>
</feature>
<feature type="domain" description="SHSP" evidence="5">
    <location>
        <begin position="270"/>
        <end position="394"/>
    </location>
</feature>
<comment type="similarity">
    <text evidence="2 3">Belongs to the small heat shock protein (HSP20) family.</text>
</comment>
<proteinExistence type="inferred from homology"/>
<feature type="region of interest" description="Disordered" evidence="4">
    <location>
        <begin position="1"/>
        <end position="236"/>
    </location>
</feature>
<feature type="region of interest" description="Disordered" evidence="4">
    <location>
        <begin position="420"/>
        <end position="517"/>
    </location>
</feature>
<feature type="compositionally biased region" description="Low complexity" evidence="4">
    <location>
        <begin position="47"/>
        <end position="60"/>
    </location>
</feature>
<dbReference type="PROSITE" id="PS01031">
    <property type="entry name" value="SHSP"/>
    <property type="match status" value="1"/>
</dbReference>
<feature type="compositionally biased region" description="Basic and acidic residues" evidence="4">
    <location>
        <begin position="431"/>
        <end position="476"/>
    </location>
</feature>
<dbReference type="InterPro" id="IPR031107">
    <property type="entry name" value="Small_HSP"/>
</dbReference>
<dbReference type="SUPFAM" id="SSF49764">
    <property type="entry name" value="HSP20-like chaperones"/>
    <property type="match status" value="1"/>
</dbReference>
<name>A0ABR0K3Q1_9EURO</name>
<reference evidence="6 7" key="1">
    <citation type="submission" date="2023-08" db="EMBL/GenBank/DDBJ databases">
        <title>Black Yeasts Isolated from many extreme environments.</title>
        <authorList>
            <person name="Coleine C."/>
            <person name="Stajich J.E."/>
            <person name="Selbmann L."/>
        </authorList>
    </citation>
    <scope>NUCLEOTIDE SEQUENCE [LARGE SCALE GENOMIC DNA]</scope>
    <source>
        <strain evidence="6 7">CCFEE 5885</strain>
    </source>
</reference>
<keyword evidence="7" id="KW-1185">Reference proteome</keyword>
<evidence type="ECO:0000256" key="4">
    <source>
        <dbReference type="SAM" id="MobiDB-lite"/>
    </source>
</evidence>
<evidence type="ECO:0000256" key="3">
    <source>
        <dbReference type="RuleBase" id="RU003616"/>
    </source>
</evidence>
<keyword evidence="1" id="KW-0346">Stress response</keyword>
<protein>
    <recommendedName>
        <fullName evidence="5">SHSP domain-containing protein</fullName>
    </recommendedName>
</protein>
<dbReference type="Gene3D" id="2.60.40.790">
    <property type="match status" value="1"/>
</dbReference>
<gene>
    <name evidence="6" type="ORF">LTR24_007205</name>
</gene>
<feature type="compositionally biased region" description="Basic residues" evidence="4">
    <location>
        <begin position="147"/>
        <end position="159"/>
    </location>
</feature>
<dbReference type="EMBL" id="JAVRRG010000105">
    <property type="protein sequence ID" value="KAK5085069.1"/>
    <property type="molecule type" value="Genomic_DNA"/>
</dbReference>
<evidence type="ECO:0000256" key="1">
    <source>
        <dbReference type="ARBA" id="ARBA00023016"/>
    </source>
</evidence>
<dbReference type="Proteomes" id="UP001345013">
    <property type="component" value="Unassembled WGS sequence"/>
</dbReference>